<dbReference type="AlphaFoldDB" id="A0A1Q9B2A8"/>
<evidence type="ECO:0000313" key="2">
    <source>
        <dbReference type="Proteomes" id="UP000186364"/>
    </source>
</evidence>
<dbReference type="OrthoDB" id="9799894at2"/>
<dbReference type="RefSeq" id="WP_075625920.1">
    <property type="nucleotide sequence ID" value="NZ_FOAM01000014.1"/>
</dbReference>
<proteinExistence type="predicted"/>
<comment type="caution">
    <text evidence="1">The sequence shown here is derived from an EMBL/GenBank/DDBJ whole genome shotgun (WGS) entry which is preliminary data.</text>
</comment>
<organism evidence="1 2">
    <name type="scientific">Xaviernesmea oryzae</name>
    <dbReference type="NCBI Taxonomy" id="464029"/>
    <lineage>
        <taxon>Bacteria</taxon>
        <taxon>Pseudomonadati</taxon>
        <taxon>Pseudomonadota</taxon>
        <taxon>Alphaproteobacteria</taxon>
        <taxon>Hyphomicrobiales</taxon>
        <taxon>Rhizobiaceae</taxon>
        <taxon>Rhizobium/Agrobacterium group</taxon>
        <taxon>Xaviernesmea</taxon>
    </lineage>
</organism>
<reference evidence="1 2" key="1">
    <citation type="submission" date="2016-09" db="EMBL/GenBank/DDBJ databases">
        <title>Rhizobium sp. nov., a novel species isolated from the rice rhizosphere.</title>
        <authorList>
            <person name="Zhao J."/>
            <person name="Zhang X."/>
        </authorList>
    </citation>
    <scope>NUCLEOTIDE SEQUENCE [LARGE SCALE GENOMIC DNA]</scope>
    <source>
        <strain evidence="1 2">1.7048</strain>
    </source>
</reference>
<dbReference type="Pfam" id="PF06676">
    <property type="entry name" value="DUF1178"/>
    <property type="match status" value="1"/>
</dbReference>
<sequence length="142" mass="15580">MIRYSLSCDQGHGFDAWFSSSADFDRQAEAGYVSCPHCGSSAVAKQLMAPTVATAREREARQAVAMDAQRGEMIAKLREMVKTVRENSEDVGERFPEEARKIHYGESDPRGLIGRASPDEARALIDEGIEIAPLPVLPDDVN</sequence>
<evidence type="ECO:0008006" key="3">
    <source>
        <dbReference type="Google" id="ProtNLM"/>
    </source>
</evidence>
<dbReference type="PIRSF" id="PIRSF032131">
    <property type="entry name" value="UCP032131"/>
    <property type="match status" value="1"/>
</dbReference>
<name>A0A1Q9B2A8_9HYPH</name>
<dbReference type="EMBL" id="MKIP01000028">
    <property type="protein sequence ID" value="OLP62159.1"/>
    <property type="molecule type" value="Genomic_DNA"/>
</dbReference>
<evidence type="ECO:0000313" key="1">
    <source>
        <dbReference type="EMBL" id="OLP62159.1"/>
    </source>
</evidence>
<keyword evidence="2" id="KW-1185">Reference proteome</keyword>
<dbReference type="Proteomes" id="UP000186364">
    <property type="component" value="Unassembled WGS sequence"/>
</dbReference>
<gene>
    <name evidence="1" type="ORF">BJF93_01575</name>
</gene>
<accession>A0A1Q9B2A8</accession>
<dbReference type="InterPro" id="IPR009562">
    <property type="entry name" value="DUF1178"/>
</dbReference>
<protein>
    <recommendedName>
        <fullName evidence="3">DUF1178 family protein</fullName>
    </recommendedName>
</protein>